<dbReference type="SUPFAM" id="SSF56672">
    <property type="entry name" value="DNA/RNA polymerases"/>
    <property type="match status" value="1"/>
</dbReference>
<dbReference type="InterPro" id="IPR043128">
    <property type="entry name" value="Rev_trsase/Diguanyl_cyclase"/>
</dbReference>
<name>F9WBF9_TRYCI</name>
<dbReference type="Gene3D" id="3.30.70.270">
    <property type="match status" value="1"/>
</dbReference>
<evidence type="ECO:0000313" key="3">
    <source>
        <dbReference type="Proteomes" id="UP000000702"/>
    </source>
</evidence>
<sequence>MACVTSHEAPSSFPRYLYTQLASDDLLQLIRHERNQAEIARKCNGWLKKQRLHAPRKQSGLTVKVARRLGLCPLAKRPELGTCVVHAHTKTSQITTNQNKTLWQKEQNVKLQKPIKQKAKWIKAKKSESPKGATTLARKTTSLLSAQGQDLPLQDVVVNTMNVETLTRVMTCKVRRRFKYLLSLFVSSKADTSYRAKFQLSDADTKKLYDNGIIDKINHEDIKGFAWPFCVAELKKTGWRRRMILWPEEGNAKVRELHGYVPSLNLYNRIKYLSSVWHNGPALRVDLKASFYQIPLTPIMSQHLAFWAGSEEQGGWYAFKRLPMGHTLSPEIMQIAMSSLMCDERFMVIPRAFKYYNVDTWLDDARILSTSKEKLKAIEDLIKLRLRTCEATVGEWEVSNKYDFIGIHWDHERHMVCNAQRVIEKIKLMANDEFWDSIRSSKGILASKVESLMARIIMASGVIGIDLFEYHFCIKTIRRRLATLIQTRKDYPVRLHKSTVRMLRNWVERCIKNKPQRPMRPSNVFSNKIRRFTICTDASTKGWGGIVYDNENGGISTYGGPWDAKMSANQIAELEARALLNTWEQWRVMLQPTFRRLSSQREESSPGHNADAHAVDTPLHVRFMVDSSVLIWALLKRQSRNRLVWKAIRPILTDISRMNKICNTTYSAFYIKSEHNPADEISRLRALDMGKVYRGVIADSDIGKMPEGITWLTDDSTDE</sequence>
<reference evidence="3" key="1">
    <citation type="submission" date="2011-07" db="EMBL/GenBank/DDBJ databases">
        <title>Divergent evolution of antigenic variation in African trypanosomes.</title>
        <authorList>
            <person name="Jackson A.P."/>
            <person name="Berry A."/>
            <person name="Allison H.C."/>
            <person name="Burton P."/>
            <person name="Anderson J."/>
            <person name="Aslett M."/>
            <person name="Brown R."/>
            <person name="Corton N."/>
            <person name="Harris D."/>
            <person name="Hauser H."/>
            <person name="Gamble J."/>
            <person name="Gilderthorp R."/>
            <person name="McQuillan J."/>
            <person name="Quail M.A."/>
            <person name="Sanders M."/>
            <person name="Van Tonder A."/>
            <person name="Ginger M.L."/>
            <person name="Donelson J.E."/>
            <person name="Field M.C."/>
            <person name="Barry J.D."/>
            <person name="Berriman M."/>
            <person name="Hertz-Fowler C."/>
        </authorList>
    </citation>
    <scope>NUCLEOTIDE SEQUENCE [LARGE SCALE GENOMIC DNA]</scope>
    <source>
        <strain evidence="3">IL3000</strain>
    </source>
</reference>
<gene>
    <name evidence="2" type="ORF">TCIL3000_0_51950</name>
</gene>
<protein>
    <submittedName>
        <fullName evidence="2">WGS project CAEQ00000000 data, annotated contig 2100</fullName>
    </submittedName>
</protein>
<evidence type="ECO:0000313" key="2">
    <source>
        <dbReference type="EMBL" id="CCD14591.1"/>
    </source>
</evidence>
<dbReference type="InterPro" id="IPR000477">
    <property type="entry name" value="RT_dom"/>
</dbReference>
<proteinExistence type="predicted"/>
<feature type="domain" description="Reverse transcriptase" evidence="1">
    <location>
        <begin position="270"/>
        <end position="391"/>
    </location>
</feature>
<dbReference type="Proteomes" id="UP000000702">
    <property type="component" value="Unassembled WGS sequence"/>
</dbReference>
<dbReference type="InterPro" id="IPR043502">
    <property type="entry name" value="DNA/RNA_pol_sf"/>
</dbReference>
<reference evidence="2 3" key="2">
    <citation type="journal article" date="2012" name="Proc. Natl. Acad. Sci. U.S.A.">
        <title>Antigenic diversity is generated by distinct evolutionary mechanisms in African trypanosome species.</title>
        <authorList>
            <person name="Jackson A.P."/>
            <person name="Berry A."/>
            <person name="Aslett M."/>
            <person name="Allison H.C."/>
            <person name="Burton P."/>
            <person name="Vavrova-Anderson J."/>
            <person name="Brown R."/>
            <person name="Browne H."/>
            <person name="Corton N."/>
            <person name="Hauser H."/>
            <person name="Gamble J."/>
            <person name="Gilderthorp R."/>
            <person name="Marcello L."/>
            <person name="McQuillan J."/>
            <person name="Otto T.D."/>
            <person name="Quail M.A."/>
            <person name="Sanders M.J."/>
            <person name="van Tonder A."/>
            <person name="Ginger M.L."/>
            <person name="Field M.C."/>
            <person name="Barry J.D."/>
            <person name="Hertz-Fowler C."/>
            <person name="Berriman M."/>
        </authorList>
    </citation>
    <scope>NUCLEOTIDE SEQUENCE [LARGE SCALE GENOMIC DNA]</scope>
    <source>
        <strain evidence="2 3">IL3000</strain>
    </source>
</reference>
<organism evidence="2 3">
    <name type="scientific">Trypanosoma congolense (strain IL3000)</name>
    <dbReference type="NCBI Taxonomy" id="1068625"/>
    <lineage>
        <taxon>Eukaryota</taxon>
        <taxon>Discoba</taxon>
        <taxon>Euglenozoa</taxon>
        <taxon>Kinetoplastea</taxon>
        <taxon>Metakinetoplastina</taxon>
        <taxon>Trypanosomatida</taxon>
        <taxon>Trypanosomatidae</taxon>
        <taxon>Trypanosoma</taxon>
        <taxon>Nannomonas</taxon>
    </lineage>
</organism>
<dbReference type="AlphaFoldDB" id="F9WBF9"/>
<dbReference type="Gene3D" id="3.10.10.10">
    <property type="entry name" value="HIV Type 1 Reverse Transcriptase, subunit A, domain 1"/>
    <property type="match status" value="1"/>
</dbReference>
<comment type="caution">
    <text evidence="2">The sequence shown here is derived from an EMBL/GenBank/DDBJ whole genome shotgun (WGS) entry which is preliminary data.</text>
</comment>
<dbReference type="EMBL" id="CAEQ01001574">
    <property type="protein sequence ID" value="CCD14591.1"/>
    <property type="molecule type" value="Genomic_DNA"/>
</dbReference>
<accession>F9WBF9</accession>
<evidence type="ECO:0000259" key="1">
    <source>
        <dbReference type="Pfam" id="PF00078"/>
    </source>
</evidence>
<dbReference type="VEuPathDB" id="TriTrypDB:TcIL3000_0_51950"/>
<dbReference type="Pfam" id="PF00078">
    <property type="entry name" value="RVT_1"/>
    <property type="match status" value="1"/>
</dbReference>
<keyword evidence="3" id="KW-1185">Reference proteome</keyword>